<gene>
    <name evidence="1" type="ORF">A7L45_12410</name>
</gene>
<dbReference type="EMBL" id="CP015756">
    <property type="protein sequence ID" value="APC40818.1"/>
    <property type="molecule type" value="Genomic_DNA"/>
</dbReference>
<keyword evidence="2" id="KW-1185">Reference proteome</keyword>
<evidence type="ECO:0008006" key="3">
    <source>
        <dbReference type="Google" id="ProtNLM"/>
    </source>
</evidence>
<accession>A0A1J0GHH9</accession>
<dbReference type="RefSeq" id="WP_071613108.1">
    <property type="nucleotide sequence ID" value="NZ_CP015756.1"/>
</dbReference>
<sequence length="92" mass="10693">MSLVIYRLFGYIEKEIAETLTVYLMMNVTVKEPVQTETIQEKETLWHNFSKEEIADFSHLTGDTNSIHLSDNPVVQELFILKQLCNTTKTNK</sequence>
<organism evidence="1 2">
    <name type="scientific">Clostridium estertheticum subsp. estertheticum</name>
    <dbReference type="NCBI Taxonomy" id="1552"/>
    <lineage>
        <taxon>Bacteria</taxon>
        <taxon>Bacillati</taxon>
        <taxon>Bacillota</taxon>
        <taxon>Clostridia</taxon>
        <taxon>Eubacteriales</taxon>
        <taxon>Clostridiaceae</taxon>
        <taxon>Clostridium</taxon>
    </lineage>
</organism>
<dbReference type="Proteomes" id="UP000182569">
    <property type="component" value="Chromosome"/>
</dbReference>
<dbReference type="AlphaFoldDB" id="A0A1J0GHH9"/>
<reference evidence="2" key="1">
    <citation type="journal article" date="2016" name="Front. Microbiol.">
        <title>Complete Genome Sequence of Clostridium estertheticum DSM 8809, a Microbe Identified in Spoiled Vacuum Packed Beef.</title>
        <authorList>
            <person name="Yu Z."/>
            <person name="Gunn L."/>
            <person name="Brennan E."/>
            <person name="Reid R."/>
            <person name="Wall P.G."/>
            <person name="Gaora O.P."/>
            <person name="Hurley D."/>
            <person name="Bolton D."/>
            <person name="Fanning S."/>
        </authorList>
    </citation>
    <scope>NUCLEOTIDE SEQUENCE [LARGE SCALE GENOMIC DNA]</scope>
    <source>
        <strain evidence="2">DSM 8809</strain>
    </source>
</reference>
<name>A0A1J0GHH9_9CLOT</name>
<proteinExistence type="predicted"/>
<dbReference type="KEGG" id="ceu:A7L45_12410"/>
<protein>
    <recommendedName>
        <fullName evidence="3">MaoC-like domain-containing protein</fullName>
    </recommendedName>
</protein>
<evidence type="ECO:0000313" key="2">
    <source>
        <dbReference type="Proteomes" id="UP000182569"/>
    </source>
</evidence>
<evidence type="ECO:0000313" key="1">
    <source>
        <dbReference type="EMBL" id="APC40818.1"/>
    </source>
</evidence>